<dbReference type="PATRIC" id="fig|292.27.peg.2901"/>
<dbReference type="EMBL" id="LDWR01000024">
    <property type="protein sequence ID" value="KML57012.1"/>
    <property type="molecule type" value="Genomic_DNA"/>
</dbReference>
<dbReference type="GO" id="GO:0009279">
    <property type="term" value="C:cell outer membrane"/>
    <property type="evidence" value="ECO:0007669"/>
    <property type="project" value="UniProtKB-SubCell"/>
</dbReference>
<dbReference type="InterPro" id="IPR045584">
    <property type="entry name" value="Pilin-like"/>
</dbReference>
<keyword evidence="3" id="KW-1134">Transmembrane beta strand</keyword>
<comment type="caution">
    <text evidence="9">The sequence shown here is derived from an EMBL/GenBank/DDBJ whole genome shotgun (WGS) entry which is preliminary data.</text>
</comment>
<protein>
    <recommendedName>
        <fullName evidence="8">Trimeric autotransporter adhesin YadA-like C-terminal membrane anchor domain-containing protein</fullName>
    </recommendedName>
</protein>
<organism evidence="9 10">
    <name type="scientific">Burkholderia cepacia</name>
    <name type="common">Pseudomonas cepacia</name>
    <dbReference type="NCBI Taxonomy" id="292"/>
    <lineage>
        <taxon>Bacteria</taxon>
        <taxon>Pseudomonadati</taxon>
        <taxon>Pseudomonadota</taxon>
        <taxon>Betaproteobacteria</taxon>
        <taxon>Burkholderiales</taxon>
        <taxon>Burkholderiaceae</taxon>
        <taxon>Burkholderia</taxon>
        <taxon>Burkholderia cepacia complex</taxon>
    </lineage>
</organism>
<evidence type="ECO:0000256" key="5">
    <source>
        <dbReference type="ARBA" id="ARBA00022729"/>
    </source>
</evidence>
<dbReference type="Gene3D" id="3.30.1300.30">
    <property type="entry name" value="GSPII I/J protein-like"/>
    <property type="match status" value="1"/>
</dbReference>
<proteinExistence type="predicted"/>
<accession>A0A0J5X1U1</accession>
<dbReference type="GO" id="GO:0009986">
    <property type="term" value="C:cell surface"/>
    <property type="evidence" value="ECO:0007669"/>
    <property type="project" value="UniProtKB-SubCell"/>
</dbReference>
<evidence type="ECO:0000256" key="2">
    <source>
        <dbReference type="ARBA" id="ARBA00004442"/>
    </source>
</evidence>
<gene>
    <name evidence="9" type="ORF">VL15_14860</name>
</gene>
<dbReference type="Pfam" id="PF03895">
    <property type="entry name" value="YadA_anchor"/>
    <property type="match status" value="1"/>
</dbReference>
<keyword evidence="6" id="KW-0472">Membrane</keyword>
<keyword evidence="4" id="KW-0812">Transmembrane</keyword>
<dbReference type="InterPro" id="IPR005594">
    <property type="entry name" value="YadA_C"/>
</dbReference>
<reference evidence="9 10" key="1">
    <citation type="submission" date="2015-05" db="EMBL/GenBank/DDBJ databases">
        <title>Draft genome of Burkholderia cepacia LK29.</title>
        <authorList>
            <person name="Chan X.Y."/>
        </authorList>
    </citation>
    <scope>NUCLEOTIDE SEQUENCE [LARGE SCALE GENOMIC DNA]</scope>
    <source>
        <strain evidence="9 10">LK29</strain>
    </source>
</reference>
<evidence type="ECO:0000256" key="3">
    <source>
        <dbReference type="ARBA" id="ARBA00022452"/>
    </source>
</evidence>
<feature type="domain" description="Trimeric autotransporter adhesin YadA-like C-terminal membrane anchor" evidence="8">
    <location>
        <begin position="154"/>
        <end position="212"/>
    </location>
</feature>
<sequence length="212" mass="21463">MPILQPGSEMIDVSGAGGTRTLASLKDAVLSHISTSASVVTGKQLNATNTALGVLQASAVQYDNADKNSVTFNSGSNAVQLRNVAAGTAPTDAANAQQVSDALASANRYTDSSVHSLSNALNQRLDDTNRSINQLAKSAYAGIAAAMAMPNLTPSGPGRTIVAAGGATYKGGNAVAAGVTYRSRDNKWLMNSAVSVTSTGDAGVRAQVGCEF</sequence>
<comment type="subcellular location">
    <subcellularLocation>
        <location evidence="2">Cell outer membrane</location>
    </subcellularLocation>
    <subcellularLocation>
        <location evidence="1">Cell surface</location>
    </subcellularLocation>
</comment>
<dbReference type="SUPFAM" id="SSF54523">
    <property type="entry name" value="Pili subunits"/>
    <property type="match status" value="1"/>
</dbReference>
<evidence type="ECO:0000256" key="1">
    <source>
        <dbReference type="ARBA" id="ARBA00004241"/>
    </source>
</evidence>
<evidence type="ECO:0000313" key="9">
    <source>
        <dbReference type="EMBL" id="KML57012.1"/>
    </source>
</evidence>
<keyword evidence="7" id="KW-0998">Cell outer membrane</keyword>
<evidence type="ECO:0000259" key="8">
    <source>
        <dbReference type="Pfam" id="PF03895"/>
    </source>
</evidence>
<keyword evidence="5" id="KW-0732">Signal</keyword>
<evidence type="ECO:0000256" key="7">
    <source>
        <dbReference type="ARBA" id="ARBA00023237"/>
    </source>
</evidence>
<name>A0A0J5X1U1_BURCE</name>
<evidence type="ECO:0000256" key="6">
    <source>
        <dbReference type="ARBA" id="ARBA00023136"/>
    </source>
</evidence>
<dbReference type="Proteomes" id="UP000036338">
    <property type="component" value="Unassembled WGS sequence"/>
</dbReference>
<dbReference type="AlphaFoldDB" id="A0A0J5X1U1"/>
<evidence type="ECO:0000313" key="10">
    <source>
        <dbReference type="Proteomes" id="UP000036338"/>
    </source>
</evidence>
<evidence type="ECO:0000256" key="4">
    <source>
        <dbReference type="ARBA" id="ARBA00022692"/>
    </source>
</evidence>
<dbReference type="Gene3D" id="1.20.5.2280">
    <property type="match status" value="1"/>
</dbReference>